<feature type="coiled-coil region" evidence="14">
    <location>
        <begin position="312"/>
        <end position="346"/>
    </location>
</feature>
<dbReference type="SUPFAM" id="SSF46579">
    <property type="entry name" value="Prefoldin"/>
    <property type="match status" value="1"/>
</dbReference>
<organism evidence="17 18">
    <name type="scientific">Deinandra increscens subsp. villosa</name>
    <dbReference type="NCBI Taxonomy" id="3103831"/>
    <lineage>
        <taxon>Eukaryota</taxon>
        <taxon>Viridiplantae</taxon>
        <taxon>Streptophyta</taxon>
        <taxon>Embryophyta</taxon>
        <taxon>Tracheophyta</taxon>
        <taxon>Spermatophyta</taxon>
        <taxon>Magnoliopsida</taxon>
        <taxon>eudicotyledons</taxon>
        <taxon>Gunneridae</taxon>
        <taxon>Pentapetalae</taxon>
        <taxon>asterids</taxon>
        <taxon>campanulids</taxon>
        <taxon>Asterales</taxon>
        <taxon>Asteraceae</taxon>
        <taxon>Asteroideae</taxon>
        <taxon>Heliantheae alliance</taxon>
        <taxon>Madieae</taxon>
        <taxon>Madiinae</taxon>
        <taxon>Deinandra</taxon>
    </lineage>
</organism>
<dbReference type="SUPFAM" id="SSF53756">
    <property type="entry name" value="UDP-Glycosyltransferase/glycogen phosphorylase"/>
    <property type="match status" value="1"/>
</dbReference>
<evidence type="ECO:0000259" key="16">
    <source>
        <dbReference type="Pfam" id="PF00534"/>
    </source>
</evidence>
<feature type="domain" description="Glycosyl transferase family 1" evidence="16">
    <location>
        <begin position="1122"/>
        <end position="1231"/>
    </location>
</feature>
<evidence type="ECO:0000256" key="7">
    <source>
        <dbReference type="ARBA" id="ARBA00022824"/>
    </source>
</evidence>
<dbReference type="GO" id="GO:0004578">
    <property type="term" value="F:chitobiosyldiphosphodolichol beta-mannosyltransferase activity"/>
    <property type="evidence" value="ECO:0007669"/>
    <property type="project" value="UniProtKB-EC"/>
</dbReference>
<feature type="region of interest" description="Disordered" evidence="15">
    <location>
        <begin position="621"/>
        <end position="809"/>
    </location>
</feature>
<evidence type="ECO:0000256" key="10">
    <source>
        <dbReference type="ARBA" id="ARBA00031434"/>
    </source>
</evidence>
<dbReference type="Gene3D" id="3.40.50.2000">
    <property type="entry name" value="Glycogen Phosphorylase B"/>
    <property type="match status" value="1"/>
</dbReference>
<dbReference type="InterPro" id="IPR008545">
    <property type="entry name" value="Web"/>
</dbReference>
<evidence type="ECO:0000256" key="13">
    <source>
        <dbReference type="ARBA" id="ARBA00045071"/>
    </source>
</evidence>
<evidence type="ECO:0000256" key="1">
    <source>
        <dbReference type="ARBA" id="ARBA00004389"/>
    </source>
</evidence>
<feature type="compositionally biased region" description="Basic and acidic residues" evidence="15">
    <location>
        <begin position="637"/>
        <end position="664"/>
    </location>
</feature>
<sequence>MDEDKVRENNIPNTRPQPIVYPLDDQPSSEGSEDTFLSLSPDSSSGHFKRLLENNGMSPKVEKNWSNKQLDSKAGFQNVDKNGSDKQEPPKPHHIDTTAPFESVKEAVQKFGVIVDWKAHRAQTNERRQYIEQELEKAEQEIPVFRRKSELAEQAKEQALRDLDSTKRLIQELKLNLERAQTEERQAKQDSELAYLRVQEMEQGITDESSVAAKTQLEVAKARHQAAASELVTATNELEETRKDYQILVSERDAAIKKAEEAVSAAKEIEREVEDLTIQLITTKESIESTHASHLEAEEHRIQEIKEREQGAISIDQELKQTEKELEKVNQQISLAKDLRSKLETSSGILRTMKDELAVYMQGKMPEVEDGDQFTRKDIQSGVAVAKKNLDEVNREIETTSENIICLKTTATSLTAQLEKQKQVLTNVRKQKGLGAGAVVNLESELKQTRSELDDVRKRAKEAQEKLAELPKKLQKATEDAEKARSAAEEARSVLEKAKTEAEEAKTGENSVAGKLAAIQKQIDEARAQEKIALGAINALQESESSKGQKGDDLKGAVSVSLQEYYEMSKRAHAAEQAANKRIEEAKALIDAAKESEMQSLIKLTQLNSENAAIKDALNAANQRAETARESTMSIEEELKKRKGGEDVDAKPKPQPEPEPKPKPEPQSQPQAQPQPKKAEATPSGVGGLFRRFRERTSHEPAASPTPASGNSTPNAKGGTPDAAATGESTKDAPPPRVGGLFRRLRERTSQEPAPSPTPAASGNSTPDTKGVTPDAKGGTPDAKGGKGGTPEETEDAAAAGEKGMESGKRRRAAVVVLGDIGRSPRMQYHALSLARQANLEVDIVAYGGSDPHSVLLEHQSIHIHTMRQWPSRDGVFPKVFRPIMLLLKPLVQFIMLLWFLCVKIKAPDVFIVQNPPSVPTLVAVKLASWLRQSSFIIDWHNFGYTLLALSLGRSSRFVAIYHWVELHFGKMANGSLCVTKAMQHELEQVWGIKATVLYDQPPEFFRPAQLEEKHKLFCRIKKDIFGSNSPKDCISYGITNHDIQDPTSTLFTHQIGQDYHLKQNRPALIVSSTSWTPDEDFGILLEAAVMYDRRVAALLNENDSNGDECFRKAIDEGKTFLYPRLLFVITGKGPEKEKYEEKIKKLNLKRVAFRTMWLSSEDYPLLLGSADLGVCLHTSSSGLDLPMKVVDMFGCGLPVCAVSYSCITELVKVEKNGLLFSSSSELADELMMLFKGFPDGCDALRTLRNEVLEMGVSAKWATEWEANAKPLISNVISLSLCDLW</sequence>
<feature type="region of interest" description="Disordered" evidence="15">
    <location>
        <begin position="467"/>
        <end position="506"/>
    </location>
</feature>
<evidence type="ECO:0000256" key="9">
    <source>
        <dbReference type="ARBA" id="ARBA00023136"/>
    </source>
</evidence>
<evidence type="ECO:0000313" key="17">
    <source>
        <dbReference type="EMBL" id="KAK9063821.1"/>
    </source>
</evidence>
<reference evidence="17 18" key="1">
    <citation type="submission" date="2024-04" db="EMBL/GenBank/DDBJ databases">
        <title>The reference genome of an endangered Asteraceae, Deinandra increscens subsp. villosa, native to the Central Coast of California.</title>
        <authorList>
            <person name="Guilliams M."/>
            <person name="Hasenstab-Lehman K."/>
            <person name="Meyer R."/>
            <person name="Mcevoy S."/>
        </authorList>
    </citation>
    <scope>NUCLEOTIDE SEQUENCE [LARGE SCALE GENOMIC DNA]</scope>
    <source>
        <tissue evidence="17">Leaf</tissue>
    </source>
</reference>
<feature type="compositionally biased region" description="Polar residues" evidence="15">
    <location>
        <begin position="706"/>
        <end position="715"/>
    </location>
</feature>
<feature type="region of interest" description="Disordered" evidence="15">
    <location>
        <begin position="1"/>
        <end position="100"/>
    </location>
</feature>
<keyword evidence="9" id="KW-0472">Membrane</keyword>
<evidence type="ECO:0000256" key="15">
    <source>
        <dbReference type="SAM" id="MobiDB-lite"/>
    </source>
</evidence>
<dbReference type="Pfam" id="PF00534">
    <property type="entry name" value="Glycos_transf_1"/>
    <property type="match status" value="1"/>
</dbReference>
<dbReference type="InterPro" id="IPR001296">
    <property type="entry name" value="Glyco_trans_1"/>
</dbReference>
<keyword evidence="8" id="KW-1133">Transmembrane helix</keyword>
<proteinExistence type="inferred from homology"/>
<feature type="compositionally biased region" description="Low complexity" evidence="15">
    <location>
        <begin position="666"/>
        <end position="676"/>
    </location>
</feature>
<keyword evidence="6" id="KW-0812">Transmembrane</keyword>
<evidence type="ECO:0000256" key="3">
    <source>
        <dbReference type="ARBA" id="ARBA00005485"/>
    </source>
</evidence>
<evidence type="ECO:0000256" key="8">
    <source>
        <dbReference type="ARBA" id="ARBA00022989"/>
    </source>
</evidence>
<comment type="caution">
    <text evidence="17">The sequence shown here is derived from an EMBL/GenBank/DDBJ whole genome shotgun (WGS) entry which is preliminary data.</text>
</comment>
<dbReference type="Pfam" id="PF05701">
    <property type="entry name" value="WEMBL"/>
    <property type="match status" value="1"/>
</dbReference>
<evidence type="ECO:0000256" key="6">
    <source>
        <dbReference type="ARBA" id="ARBA00022692"/>
    </source>
</evidence>
<dbReference type="Proteomes" id="UP001408789">
    <property type="component" value="Unassembled WGS sequence"/>
</dbReference>
<accession>A0AAP0CVL8</accession>
<dbReference type="FunFam" id="3.40.50.2000:FF:000109">
    <property type="entry name" value="Chitobiosyldiphosphodolichol beta-mannosyltransferase"/>
    <property type="match status" value="1"/>
</dbReference>
<keyword evidence="4" id="KW-0328">Glycosyltransferase</keyword>
<feature type="compositionally biased region" description="Polar residues" evidence="15">
    <location>
        <begin position="26"/>
        <end position="46"/>
    </location>
</feature>
<keyword evidence="5" id="KW-0808">Transferase</keyword>
<evidence type="ECO:0000256" key="4">
    <source>
        <dbReference type="ARBA" id="ARBA00022676"/>
    </source>
</evidence>
<feature type="compositionally biased region" description="Polar residues" evidence="15">
    <location>
        <begin position="759"/>
        <end position="768"/>
    </location>
</feature>
<keyword evidence="7" id="KW-0256">Endoplasmic reticulum</keyword>
<keyword evidence="14" id="KW-0175">Coiled coil</keyword>
<feature type="compositionally biased region" description="Polar residues" evidence="15">
    <location>
        <begin position="621"/>
        <end position="634"/>
    </location>
</feature>
<comment type="subcellular location">
    <subcellularLocation>
        <location evidence="1">Endoplasmic reticulum membrane</location>
        <topology evidence="1">Single-pass membrane protein</topology>
    </subcellularLocation>
</comment>
<evidence type="ECO:0000256" key="14">
    <source>
        <dbReference type="SAM" id="Coils"/>
    </source>
</evidence>
<protein>
    <recommendedName>
        <fullName evidence="11">Beta-1,4-mannosyltransferase</fullName>
    </recommendedName>
    <alternativeName>
        <fullName evidence="12">GDP-Man:GlcNAc2-PP-dolichol mannosyltransferase</fullName>
    </alternativeName>
    <alternativeName>
        <fullName evidence="10">GDP-mannose-dolichol diphosphochitobiose mannosyltransferase</fullName>
    </alternativeName>
</protein>
<gene>
    <name evidence="17" type="ORF">SSX86_017693</name>
</gene>
<keyword evidence="18" id="KW-1185">Reference proteome</keyword>
<comment type="similarity">
    <text evidence="3">Belongs to the WEB family.</text>
</comment>
<evidence type="ECO:0000256" key="11">
    <source>
        <dbReference type="ARBA" id="ARBA00031566"/>
    </source>
</evidence>
<evidence type="ECO:0000256" key="5">
    <source>
        <dbReference type="ARBA" id="ARBA00022679"/>
    </source>
</evidence>
<feature type="coiled-coil region" evidence="14">
    <location>
        <begin position="217"/>
        <end position="286"/>
    </location>
</feature>
<dbReference type="FunFam" id="3.40.50.2000:FF:000083">
    <property type="entry name" value="UDP-glycosyltransferase TURAN isoform X1"/>
    <property type="match status" value="1"/>
</dbReference>
<evidence type="ECO:0000313" key="18">
    <source>
        <dbReference type="Proteomes" id="UP001408789"/>
    </source>
</evidence>
<comment type="catalytic activity">
    <reaction evidence="13">
        <text>an N,N'-diacetylchitobiosyl-diphospho-di-trans,poly-cis-dolichol + GDP-alpha-D-mannose = a beta-D-Man-(1-&gt;4)-beta-D-GlcNAc-(1-&gt;4)-alpha-D-GlcNAc-diphospho-di-trans,poly-cis-dolichol + GDP + H(+)</text>
        <dbReference type="Rhea" id="RHEA:13865"/>
        <dbReference type="Rhea" id="RHEA-COMP:19510"/>
        <dbReference type="Rhea" id="RHEA-COMP:19511"/>
        <dbReference type="ChEBI" id="CHEBI:15378"/>
        <dbReference type="ChEBI" id="CHEBI:57269"/>
        <dbReference type="ChEBI" id="CHEBI:57527"/>
        <dbReference type="ChEBI" id="CHEBI:58189"/>
        <dbReference type="ChEBI" id="CHEBI:58472"/>
        <dbReference type="EC" id="2.4.1.142"/>
    </reaction>
    <physiologicalReaction direction="left-to-right" evidence="13">
        <dbReference type="Rhea" id="RHEA:13866"/>
    </physiologicalReaction>
</comment>
<feature type="coiled-coil region" evidence="14">
    <location>
        <begin position="121"/>
        <end position="190"/>
    </location>
</feature>
<name>A0AAP0CVL8_9ASTR</name>
<evidence type="ECO:0000256" key="2">
    <source>
        <dbReference type="ARBA" id="ARBA00004922"/>
    </source>
</evidence>
<dbReference type="PANTHER" id="PTHR13036:SF0">
    <property type="entry name" value="CHITOBIOSYLDIPHOSPHODOLICHOL BETA-MANNOSYLTRANSFERASE"/>
    <property type="match status" value="1"/>
</dbReference>
<evidence type="ECO:0000256" key="12">
    <source>
        <dbReference type="ARBA" id="ARBA00033088"/>
    </source>
</evidence>
<dbReference type="EMBL" id="JBCNJP010000018">
    <property type="protein sequence ID" value="KAK9063821.1"/>
    <property type="molecule type" value="Genomic_DNA"/>
</dbReference>
<dbReference type="PANTHER" id="PTHR13036">
    <property type="entry name" value="BETA1,4 MANNOSYLTRANSFERASE"/>
    <property type="match status" value="1"/>
</dbReference>
<feature type="compositionally biased region" description="Basic and acidic residues" evidence="15">
    <location>
        <begin position="82"/>
        <end position="96"/>
    </location>
</feature>
<dbReference type="InterPro" id="IPR026051">
    <property type="entry name" value="ALG1-like"/>
</dbReference>
<comment type="pathway">
    <text evidence="2">Protein modification; protein glycosylation.</text>
</comment>
<dbReference type="GO" id="GO:0005789">
    <property type="term" value="C:endoplasmic reticulum membrane"/>
    <property type="evidence" value="ECO:0007669"/>
    <property type="project" value="UniProtKB-SubCell"/>
</dbReference>